<evidence type="ECO:0000256" key="4">
    <source>
        <dbReference type="ARBA" id="ARBA00023295"/>
    </source>
</evidence>
<keyword evidence="4 5" id="KW-0326">Glycosidase</keyword>
<comment type="caution">
    <text evidence="7">The sequence shown here is derived from an EMBL/GenBank/DDBJ whole genome shotgun (WGS) entry which is preliminary data.</text>
</comment>
<dbReference type="SUPFAM" id="SSF75005">
    <property type="entry name" value="Arabinanase/levansucrase/invertase"/>
    <property type="match status" value="1"/>
</dbReference>
<dbReference type="CDD" id="cd08998">
    <property type="entry name" value="GH43_Arb43a-like"/>
    <property type="match status" value="1"/>
</dbReference>
<dbReference type="EMBL" id="JAVREM010000002">
    <property type="protein sequence ID" value="MDT0317302.1"/>
    <property type="molecule type" value="Genomic_DNA"/>
</dbReference>
<dbReference type="PANTHER" id="PTHR43301">
    <property type="entry name" value="ARABINAN ENDO-1,5-ALPHA-L-ARABINOSIDASE"/>
    <property type="match status" value="1"/>
</dbReference>
<dbReference type="PIRSF" id="PIRSF026534">
    <property type="entry name" value="Endo_alpha-L-arabinosidase"/>
    <property type="match status" value="1"/>
</dbReference>
<evidence type="ECO:0000256" key="6">
    <source>
        <dbReference type="SAM" id="SignalP"/>
    </source>
</evidence>
<dbReference type="Pfam" id="PF04616">
    <property type="entry name" value="Glyco_hydro_43"/>
    <property type="match status" value="1"/>
</dbReference>
<dbReference type="InterPro" id="IPR016840">
    <property type="entry name" value="Glyco_hydro_43_endo_a_Ara-ase"/>
</dbReference>
<protein>
    <submittedName>
        <fullName evidence="7">Arabinan endo-1,5-alpha-L-arabinosidase</fullName>
    </submittedName>
</protein>
<reference evidence="8" key="1">
    <citation type="submission" date="2023-07" db="EMBL/GenBank/DDBJ databases">
        <title>30 novel species of actinomycetes from the DSMZ collection.</title>
        <authorList>
            <person name="Nouioui I."/>
        </authorList>
    </citation>
    <scope>NUCLEOTIDE SEQUENCE [LARGE SCALE GENOMIC DNA]</scope>
    <source>
        <strain evidence="8">DSM 44918</strain>
    </source>
</reference>
<keyword evidence="8" id="KW-1185">Reference proteome</keyword>
<dbReference type="Gene3D" id="2.115.10.20">
    <property type="entry name" value="Glycosyl hydrolase domain, family 43"/>
    <property type="match status" value="1"/>
</dbReference>
<organism evidence="7 8">
    <name type="scientific">Streptomyces millisiae</name>
    <dbReference type="NCBI Taxonomy" id="3075542"/>
    <lineage>
        <taxon>Bacteria</taxon>
        <taxon>Bacillati</taxon>
        <taxon>Actinomycetota</taxon>
        <taxon>Actinomycetes</taxon>
        <taxon>Kitasatosporales</taxon>
        <taxon>Streptomycetaceae</taxon>
        <taxon>Streptomyces</taxon>
    </lineage>
</organism>
<evidence type="ECO:0000256" key="2">
    <source>
        <dbReference type="ARBA" id="ARBA00009865"/>
    </source>
</evidence>
<evidence type="ECO:0000256" key="3">
    <source>
        <dbReference type="ARBA" id="ARBA00022801"/>
    </source>
</evidence>
<gene>
    <name evidence="7" type="ORF">RNC47_02985</name>
</gene>
<feature type="chain" id="PRO_5045648132" evidence="6">
    <location>
        <begin position="21"/>
        <end position="312"/>
    </location>
</feature>
<feature type="signal peptide" evidence="6">
    <location>
        <begin position="1"/>
        <end position="20"/>
    </location>
</feature>
<accession>A0ABU2LI85</accession>
<sequence>MAAALAAAAMLLLTPGSAVAYPNPGLVTGATGIHDPSMIRTSSGYVLYGSNNRLDARTSSDRIAFANAGSAFASPLSWWSTYSPEQSPWAPDISYHNGTYWLYYAVSSFGSNHSAIGLATSTTGRPGSFTDRGIVYSTTSSSNHNAIDPNLLVDDNGTWWLTFGSWWTGIKQIQLNPATGLRHATNRTVYSLASQGGGIEGPSLVKRNGYYYLFNSYGTCCAGTSSTYHIKVGRSTSPNGPFVDRNGVNLMNGGGTLVRETQGRYIGPGGQSVMNDVDGDLLVYHYYDGQDNGAPKLGVNLINWSSGWPVLY</sequence>
<proteinExistence type="inferred from homology"/>
<comment type="pathway">
    <text evidence="1 5">Glycan metabolism; L-arabinan degradation.</text>
</comment>
<dbReference type="PANTHER" id="PTHR43301:SF3">
    <property type="entry name" value="ARABINAN ENDO-1,5-ALPHA-L-ARABINOSIDASE A-RELATED"/>
    <property type="match status" value="1"/>
</dbReference>
<evidence type="ECO:0000313" key="7">
    <source>
        <dbReference type="EMBL" id="MDT0317302.1"/>
    </source>
</evidence>
<dbReference type="Proteomes" id="UP001183420">
    <property type="component" value="Unassembled WGS sequence"/>
</dbReference>
<dbReference type="RefSeq" id="WP_311595595.1">
    <property type="nucleotide sequence ID" value="NZ_JAVREM010000002.1"/>
</dbReference>
<keyword evidence="6" id="KW-0732">Signal</keyword>
<comment type="similarity">
    <text evidence="2 5">Belongs to the glycosyl hydrolase 43 family.</text>
</comment>
<dbReference type="InterPro" id="IPR006710">
    <property type="entry name" value="Glyco_hydro_43"/>
</dbReference>
<evidence type="ECO:0000256" key="1">
    <source>
        <dbReference type="ARBA" id="ARBA00004834"/>
    </source>
</evidence>
<keyword evidence="3 5" id="KW-0378">Hydrolase</keyword>
<dbReference type="InterPro" id="IPR023296">
    <property type="entry name" value="Glyco_hydro_beta-prop_sf"/>
</dbReference>
<evidence type="ECO:0000313" key="8">
    <source>
        <dbReference type="Proteomes" id="UP001183420"/>
    </source>
</evidence>
<dbReference type="InterPro" id="IPR050727">
    <property type="entry name" value="GH43_arabinanases"/>
</dbReference>
<name>A0ABU2LI85_9ACTN</name>
<evidence type="ECO:0000256" key="5">
    <source>
        <dbReference type="PIRNR" id="PIRNR026534"/>
    </source>
</evidence>